<protein>
    <submittedName>
        <fullName evidence="1">Uncharacterized protein</fullName>
    </submittedName>
</protein>
<dbReference type="EMBL" id="UGYK01000002">
    <property type="protein sequence ID" value="SUI44302.1"/>
    <property type="molecule type" value="Genomic_DNA"/>
</dbReference>
<dbReference type="Proteomes" id="UP000254765">
    <property type="component" value="Unassembled WGS sequence"/>
</dbReference>
<reference evidence="1 2" key="1">
    <citation type="submission" date="2018-06" db="EMBL/GenBank/DDBJ databases">
        <authorList>
            <consortium name="Pathogen Informatics"/>
            <person name="Doyle S."/>
        </authorList>
    </citation>
    <scope>NUCLEOTIDE SEQUENCE [LARGE SCALE GENOMIC DNA]</scope>
    <source>
        <strain evidence="1 2">NCTC10211</strain>
    </source>
</reference>
<evidence type="ECO:0000313" key="1">
    <source>
        <dbReference type="EMBL" id="SUI44302.1"/>
    </source>
</evidence>
<accession>A0A379YEP3</accession>
<dbReference type="AlphaFoldDB" id="A0A379YEP3"/>
<organism evidence="1 2">
    <name type="scientific">Serratia marcescens</name>
    <dbReference type="NCBI Taxonomy" id="615"/>
    <lineage>
        <taxon>Bacteria</taxon>
        <taxon>Pseudomonadati</taxon>
        <taxon>Pseudomonadota</taxon>
        <taxon>Gammaproteobacteria</taxon>
        <taxon>Enterobacterales</taxon>
        <taxon>Yersiniaceae</taxon>
        <taxon>Serratia</taxon>
    </lineage>
</organism>
<proteinExistence type="predicted"/>
<evidence type="ECO:0000313" key="2">
    <source>
        <dbReference type="Proteomes" id="UP000254765"/>
    </source>
</evidence>
<name>A0A379YEP3_SERMA</name>
<gene>
    <name evidence="1" type="ORF">NCTC10211_01676</name>
</gene>
<sequence length="30" mass="3604">MDPALILRQFLSVNQLKRDNDVNIFYAPRR</sequence>